<accession>A0A6J1L2B2</accession>
<organism evidence="3 4">
    <name type="scientific">Drosophila hydei</name>
    <name type="common">Fruit fly</name>
    <dbReference type="NCBI Taxonomy" id="7224"/>
    <lineage>
        <taxon>Eukaryota</taxon>
        <taxon>Metazoa</taxon>
        <taxon>Ecdysozoa</taxon>
        <taxon>Arthropoda</taxon>
        <taxon>Hexapoda</taxon>
        <taxon>Insecta</taxon>
        <taxon>Pterygota</taxon>
        <taxon>Neoptera</taxon>
        <taxon>Endopterygota</taxon>
        <taxon>Diptera</taxon>
        <taxon>Brachycera</taxon>
        <taxon>Muscomorpha</taxon>
        <taxon>Ephydroidea</taxon>
        <taxon>Drosophilidae</taxon>
        <taxon>Drosophila</taxon>
    </lineage>
</organism>
<feature type="compositionally biased region" description="Basic residues" evidence="1">
    <location>
        <begin position="1"/>
        <end position="10"/>
    </location>
</feature>
<reference evidence="4" key="1">
    <citation type="submission" date="2025-08" db="UniProtKB">
        <authorList>
            <consortium name="RefSeq"/>
        </authorList>
    </citation>
    <scope>IDENTIFICATION</scope>
    <source>
        <strain evidence="4">15085-1641.00</strain>
        <tissue evidence="4">Whole body</tissue>
    </source>
</reference>
<dbReference type="RefSeq" id="XP_023159756.2">
    <property type="nucleotide sequence ID" value="XM_023303988.2"/>
</dbReference>
<dbReference type="PANTHER" id="PTHR11012">
    <property type="entry name" value="PROTEIN KINASE-LIKE DOMAIN-CONTAINING"/>
    <property type="match status" value="1"/>
</dbReference>
<dbReference type="PANTHER" id="PTHR11012:SF6">
    <property type="entry name" value="CHK DOMAIN OV1-RELATED"/>
    <property type="match status" value="1"/>
</dbReference>
<dbReference type="GeneID" id="111592006"/>
<dbReference type="OMA" id="NINRLEC"/>
<evidence type="ECO:0000313" key="3">
    <source>
        <dbReference type="Proteomes" id="UP000504633"/>
    </source>
</evidence>
<sequence length="874" mass="100709">MGHNNSKSKARSSVAPVDNTKPKINAVTVPDAPPAVVNTTPVPNWINESQFVEILTQNVPQFSEIRSFSAKAAMGAGENYATLMLRVKIEAELIDKTIKPISFMMKVPHDSAQMQEMLQMANFFDVENEVYIDLIPKFEQLYKSKGLNLTLAPRAYKFNDSLKKEPKLKNTVLMYDLGQDGYKNANRVKGLNVAEAEMVLRKLAQYHAASAVYKSVHGPYTESIMYGMFGADVEKAMVALNTMFASTQKVFLDNVKNYNNGYKYHSKLETYFAKMSENFIALGMAKPHEFNVINHGDCWVNNFLFKSDASGNLQDMLFVDFQNPRYAHPCTDLLYFIMTSVDINYKLTYFDYFIKYYHDQLVTHLKMLDYKERVPTLVDLQMETYKYGCWSVMACYMVLPVVLLDPTESATFENFLGDNESAVDFKTKMYTNQRYQHHIELILQWLDNRGLLDFYEPVQVPAVPSIAPADHTKSNEDLDLDWLSCQDFAELIGAQEPQFEKIVGGTSAPATKPGDNYSGTLLKVNIKVQLKDESAKNYDFILKVQKDIEIDPKELEVYGKYVPAFEQLYKEAGQSIRFSPRSYRFSKSIEHNYLLMENLQTMGFEMADRRQGLDLEHTKAVLRKLAQWHAASLKYKELNGPYPSKYNDGKICEDSRRLFKTIYESIEKTLLRVKQNFKGVEEYSHKLEAYCKTHLDSCIEDAKVNELEFNVLNHGDMWINNVMFQHDQGKVKDVYLLDHQVTKYGNPAQDLYFFLMSSPELELKVEQFDYLIRYYHDNLIENVQLLKYTGFVPSLSELHIILFKHPIYAAGTVIGPLSLCLTEPNEELGIDLLMKDSPTRDAVYDQLYNNAVYKKHFELMMPWLNRRGLLDVQV</sequence>
<gene>
    <name evidence="4" type="primary">LOC111592006</name>
</gene>
<dbReference type="AlphaFoldDB" id="A0A6J1L2B2"/>
<dbReference type="OrthoDB" id="191037at2759"/>
<name>A0A6J1L2B2_DROHY</name>
<dbReference type="InterPro" id="IPR011009">
    <property type="entry name" value="Kinase-like_dom_sf"/>
</dbReference>
<feature type="domain" description="CHK kinase-like" evidence="2">
    <location>
        <begin position="172"/>
        <end position="367"/>
    </location>
</feature>
<protein>
    <submittedName>
        <fullName evidence="4">Uncharacterized protein LOC111592006</fullName>
    </submittedName>
</protein>
<proteinExistence type="predicted"/>
<dbReference type="SMART" id="SM00587">
    <property type="entry name" value="CHK"/>
    <property type="match status" value="2"/>
</dbReference>
<feature type="region of interest" description="Disordered" evidence="1">
    <location>
        <begin position="1"/>
        <end position="27"/>
    </location>
</feature>
<keyword evidence="3" id="KW-1185">Reference proteome</keyword>
<evidence type="ECO:0000256" key="1">
    <source>
        <dbReference type="SAM" id="MobiDB-lite"/>
    </source>
</evidence>
<dbReference type="InterPro" id="IPR004119">
    <property type="entry name" value="EcKL"/>
</dbReference>
<dbReference type="KEGG" id="dhe:111592006"/>
<dbReference type="Gene3D" id="3.90.1200.10">
    <property type="match status" value="2"/>
</dbReference>
<feature type="domain" description="CHK kinase-like" evidence="2">
    <location>
        <begin position="594"/>
        <end position="785"/>
    </location>
</feature>
<dbReference type="InterPro" id="IPR015897">
    <property type="entry name" value="CHK_kinase-like"/>
</dbReference>
<evidence type="ECO:0000313" key="4">
    <source>
        <dbReference type="RefSeq" id="XP_023159756.2"/>
    </source>
</evidence>
<evidence type="ECO:0000259" key="2">
    <source>
        <dbReference type="SMART" id="SM00587"/>
    </source>
</evidence>
<dbReference type="Proteomes" id="UP000504633">
    <property type="component" value="Unplaced"/>
</dbReference>
<dbReference type="SUPFAM" id="SSF56112">
    <property type="entry name" value="Protein kinase-like (PK-like)"/>
    <property type="match status" value="2"/>
</dbReference>
<dbReference type="Pfam" id="PF02958">
    <property type="entry name" value="EcKL"/>
    <property type="match status" value="2"/>
</dbReference>